<evidence type="ECO:0000256" key="12">
    <source>
        <dbReference type="SAM" id="Phobius"/>
    </source>
</evidence>
<evidence type="ECO:0000256" key="3">
    <source>
        <dbReference type="ARBA" id="ARBA00008195"/>
    </source>
</evidence>
<evidence type="ECO:0000256" key="8">
    <source>
        <dbReference type="ARBA" id="ARBA00022989"/>
    </source>
</evidence>
<dbReference type="Proteomes" id="UP000035088">
    <property type="component" value="Unassembled WGS sequence"/>
</dbReference>
<evidence type="ECO:0000313" key="16">
    <source>
        <dbReference type="EMBL" id="GAB09828.1"/>
    </source>
</evidence>
<evidence type="ECO:0000256" key="11">
    <source>
        <dbReference type="SAM" id="MobiDB-lite"/>
    </source>
</evidence>
<feature type="region of interest" description="Disordered" evidence="11">
    <location>
        <begin position="1"/>
        <end position="23"/>
    </location>
</feature>
<keyword evidence="5" id="KW-0328">Glycosyltransferase</keyword>
<evidence type="ECO:0000259" key="14">
    <source>
        <dbReference type="Pfam" id="PF14896"/>
    </source>
</evidence>
<dbReference type="InterPro" id="IPR027451">
    <property type="entry name" value="EmbABC_dom1"/>
</dbReference>
<protein>
    <submittedName>
        <fullName evidence="16">Arabinosyltransferase</fullName>
    </submittedName>
</protein>
<feature type="transmembrane region" description="Helical" evidence="12">
    <location>
        <begin position="468"/>
        <end position="487"/>
    </location>
</feature>
<evidence type="ECO:0000256" key="1">
    <source>
        <dbReference type="ARBA" id="ARBA00003001"/>
    </source>
</evidence>
<comment type="caution">
    <text evidence="16">The sequence shown here is derived from an EMBL/GenBank/DDBJ whole genome shotgun (WGS) entry which is preliminary data.</text>
</comment>
<keyword evidence="10" id="KW-0961">Cell wall biogenesis/degradation</keyword>
<reference evidence="16 17" key="1">
    <citation type="submission" date="2011-11" db="EMBL/GenBank/DDBJ databases">
        <title>Whole genome shotgun sequence of Gordonia araii NBRC 100433.</title>
        <authorList>
            <person name="Yoshida Y."/>
            <person name="Hosoyama A."/>
            <person name="Tsuchikane K."/>
            <person name="Katsumata H."/>
            <person name="Yamazaki S."/>
            <person name="Fujita N."/>
        </authorList>
    </citation>
    <scope>NUCLEOTIDE SEQUENCE [LARGE SCALE GENOMIC DNA]</scope>
    <source>
        <strain evidence="16 17">NBRC 100433</strain>
    </source>
</reference>
<dbReference type="InterPro" id="IPR042486">
    <property type="entry name" value="Arabino_trans_C_2"/>
</dbReference>
<dbReference type="GO" id="GO:0071555">
    <property type="term" value="P:cell wall organization"/>
    <property type="evidence" value="ECO:0007669"/>
    <property type="project" value="UniProtKB-KW"/>
</dbReference>
<name>G7H1V3_9ACTN</name>
<feature type="transmembrane region" description="Helical" evidence="12">
    <location>
        <begin position="371"/>
        <end position="389"/>
    </location>
</feature>
<comment type="similarity">
    <text evidence="3">Belongs to the emb family.</text>
</comment>
<dbReference type="GO" id="GO:0052636">
    <property type="term" value="F:arabinosyltransferase activity"/>
    <property type="evidence" value="ECO:0007669"/>
    <property type="project" value="InterPro"/>
</dbReference>
<feature type="transmembrane region" description="Helical" evidence="12">
    <location>
        <begin position="219"/>
        <end position="238"/>
    </location>
</feature>
<evidence type="ECO:0000256" key="4">
    <source>
        <dbReference type="ARBA" id="ARBA00022475"/>
    </source>
</evidence>
<feature type="transmembrane region" description="Helical" evidence="12">
    <location>
        <begin position="563"/>
        <end position="583"/>
    </location>
</feature>
<evidence type="ECO:0000313" key="17">
    <source>
        <dbReference type="Proteomes" id="UP000035088"/>
    </source>
</evidence>
<gene>
    <name evidence="16" type="ORF">GOARA_048_00300</name>
</gene>
<organism evidence="16 17">
    <name type="scientific">Gordonia araii NBRC 100433</name>
    <dbReference type="NCBI Taxonomy" id="1073574"/>
    <lineage>
        <taxon>Bacteria</taxon>
        <taxon>Bacillati</taxon>
        <taxon>Actinomycetota</taxon>
        <taxon>Actinomycetes</taxon>
        <taxon>Mycobacteriales</taxon>
        <taxon>Gordoniaceae</taxon>
        <taxon>Gordonia</taxon>
    </lineage>
</organism>
<dbReference type="Pfam" id="PF14896">
    <property type="entry name" value="Arabino_trans_C"/>
    <property type="match status" value="1"/>
</dbReference>
<feature type="transmembrane region" description="Helical" evidence="12">
    <location>
        <begin position="620"/>
        <end position="639"/>
    </location>
</feature>
<evidence type="ECO:0000256" key="6">
    <source>
        <dbReference type="ARBA" id="ARBA00022679"/>
    </source>
</evidence>
<dbReference type="GO" id="GO:0005886">
    <property type="term" value="C:plasma membrane"/>
    <property type="evidence" value="ECO:0007669"/>
    <property type="project" value="UniProtKB-SubCell"/>
</dbReference>
<dbReference type="InterPro" id="IPR040920">
    <property type="entry name" value="Arabino_trans_N"/>
</dbReference>
<accession>G7H1V3</accession>
<dbReference type="InterPro" id="IPR007680">
    <property type="entry name" value="Arabino_trans_central"/>
</dbReference>
<dbReference type="RefSeq" id="WP_007321903.1">
    <property type="nucleotide sequence ID" value="NZ_BAEE01000048.1"/>
</dbReference>
<dbReference type="EMBL" id="BAEE01000048">
    <property type="protein sequence ID" value="GAB09828.1"/>
    <property type="molecule type" value="Genomic_DNA"/>
</dbReference>
<keyword evidence="7 12" id="KW-0812">Transmembrane</keyword>
<dbReference type="Gene3D" id="2.60.120.940">
    <property type="entry name" value="EmbC, C-terminal domain, subdomain 2"/>
    <property type="match status" value="1"/>
</dbReference>
<comment type="subcellular location">
    <subcellularLocation>
        <location evidence="2">Cell membrane</location>
        <topology evidence="2">Multi-pass membrane protein</topology>
    </subcellularLocation>
</comment>
<dbReference type="AlphaFoldDB" id="G7H1V3"/>
<evidence type="ECO:0000256" key="5">
    <source>
        <dbReference type="ARBA" id="ARBA00022676"/>
    </source>
</evidence>
<feature type="transmembrane region" description="Helical" evidence="12">
    <location>
        <begin position="31"/>
        <end position="50"/>
    </location>
</feature>
<evidence type="ECO:0000256" key="9">
    <source>
        <dbReference type="ARBA" id="ARBA00023136"/>
    </source>
</evidence>
<dbReference type="Gene3D" id="2.60.120.610">
    <property type="entry name" value="arabinofuranosyltransferase like domain"/>
    <property type="match status" value="1"/>
</dbReference>
<dbReference type="GO" id="GO:0071766">
    <property type="term" value="P:Actinobacterium-type cell wall biogenesis"/>
    <property type="evidence" value="ECO:0007669"/>
    <property type="project" value="InterPro"/>
</dbReference>
<feature type="transmembrane region" description="Helical" evidence="12">
    <location>
        <begin position="340"/>
        <end position="359"/>
    </location>
</feature>
<feature type="transmembrane region" description="Helical" evidence="12">
    <location>
        <begin position="589"/>
        <end position="608"/>
    </location>
</feature>
<evidence type="ECO:0000256" key="7">
    <source>
        <dbReference type="ARBA" id="ARBA00022692"/>
    </source>
</evidence>
<keyword evidence="6 16" id="KW-0808">Transferase</keyword>
<comment type="function">
    <text evidence="1">Arabinosyl transferase responsible for the polymerization of arabinose into the arabinan of arabinogalactan.</text>
</comment>
<feature type="region of interest" description="Disordered" evidence="11">
    <location>
        <begin position="1094"/>
        <end position="1131"/>
    </location>
</feature>
<evidence type="ECO:0000259" key="13">
    <source>
        <dbReference type="Pfam" id="PF04602"/>
    </source>
</evidence>
<keyword evidence="4" id="KW-1003">Cell membrane</keyword>
<keyword evidence="8 12" id="KW-1133">Transmembrane helix</keyword>
<keyword evidence="9 12" id="KW-0472">Membrane</keyword>
<feature type="domain" description="Arabinosyltransferase C-terminal" evidence="14">
    <location>
        <begin position="739"/>
        <end position="1124"/>
    </location>
</feature>
<sequence length="1131" mass="119219">MSVSSTQSAAARPEPEGSGADDSNRVKSLRLVAILAGLLGIVACALTPLLPVKAVDSSFTWPQGQRLTTSSSVTAPLIAQTAKSVDITIPCEVLRILPTGTVLTTMPDGAPNAGNRQLSVKVGETATVMSRNSLLASAPHNQLGRCSELVIRSGSAGPSAQFVGLGPITTAAPEAQPQIDGIFSPLTPDTVNRAAEQGLSARIAIDNRYESSPTLLKRLTMIIGLLAVLAALASLALLDRRSPTAADAYRQSETAGDVPPRIGFVASLKPRLSDLAVTAVLLVWALLGAGGPDDGYILNMGRVAGEAGYLPNYYRFYGIAESPFSWYYDFLAHWSSVSTAMLWMHLPSLIAGLVSWYILSRVLLPRLGAAVSRGWPVWTAAAVFVGFWMPFCSGLRSESIIVLGSLVTWWAVESAITSKRLFPAALAVIAAAFTFAAAPHGVIGIAILLVGARALLAIGVTRSREIGWAAILAPIGAAGLVVLLAVFGDQTLATVAEAMKIRYQVGPNLPWFQEYLRYYFLTVTTPDAALARRVPVLLLFAAAFVTVAVLLRRGEIEGVRSGPAWRAVGAIGVTMVLLIFTPTKWTMQFGVYAGLAAAVAATATLAVAQSAARSTRNLTVFVSGLMFAMAAATAGRNAWPFLYNAGIAWFDRAPVIAGIPMSTVFLILAVATGALAAWQHLRLDYVENKGLEHHAEAEKAEEGEAADEHTEEVGNRVRLLLAGSPLAVIAGGLVILELALFAKAAVTRYPVATAFSTNVATLRGQPCALADKVLVEPDANDGMLVPASGRNASQALAGTGSVGFTPDGITTNLSAEMGSARPGQAQVAGSSSKPFAVMGTWEAGTTGGYGPETVNGSRAALPYGLDPSRTPVLGSYGFAGEARLTSDWYRLPQRNASPLLVVSAAGAISTIDAFGARVFGQSLRFQFGKRGPNGEFQEMGPGAIPIDPGPVVPNRPWRNLRIPMSAAPPGAEVVRLIALDNNLGTSQFIMLTPPRAPKVVTLQDLVGSTDPALVDFMVAAHFPCQRPMALRHGVVEIPQWRILPDYATALTQSRTWQNSAGGGLLAVSEATTSATAVPSYLDGDWHRGWGALERLTPRDPKAGPADVTTDQRRQWGWSRTGSIRLEPGKND</sequence>
<dbReference type="STRING" id="1073574.GOARA_048_00300"/>
<keyword evidence="17" id="KW-1185">Reference proteome</keyword>
<evidence type="ECO:0000256" key="2">
    <source>
        <dbReference type="ARBA" id="ARBA00004651"/>
    </source>
</evidence>
<evidence type="ECO:0000256" key="10">
    <source>
        <dbReference type="ARBA" id="ARBA00023316"/>
    </source>
</evidence>
<feature type="transmembrane region" description="Helical" evidence="12">
    <location>
        <begin position="719"/>
        <end position="742"/>
    </location>
</feature>
<dbReference type="Pfam" id="PF04602">
    <property type="entry name" value="Arabinose_trans"/>
    <property type="match status" value="1"/>
</dbReference>
<feature type="transmembrane region" description="Helical" evidence="12">
    <location>
        <begin position="534"/>
        <end position="551"/>
    </location>
</feature>
<dbReference type="Pfam" id="PF17689">
    <property type="entry name" value="Arabino_trans_N"/>
    <property type="match status" value="1"/>
</dbReference>
<dbReference type="Gene3D" id="3.40.190.160">
    <property type="match status" value="1"/>
</dbReference>
<evidence type="ECO:0000259" key="15">
    <source>
        <dbReference type="Pfam" id="PF17689"/>
    </source>
</evidence>
<proteinExistence type="inferred from homology"/>
<feature type="transmembrane region" description="Helical" evidence="12">
    <location>
        <begin position="659"/>
        <end position="678"/>
    </location>
</feature>
<feature type="domain" description="Arabinofuranosyltransferase central" evidence="13">
    <location>
        <begin position="212"/>
        <end position="682"/>
    </location>
</feature>
<dbReference type="InterPro" id="IPR032731">
    <property type="entry name" value="Arabino_trans_C"/>
</dbReference>
<feature type="transmembrane region" description="Helical" evidence="12">
    <location>
        <begin position="395"/>
        <end position="412"/>
    </location>
</feature>
<feature type="domain" description="Arabinosyltransferas concanavalin like" evidence="15">
    <location>
        <begin position="56"/>
        <end position="208"/>
    </location>
</feature>